<feature type="compositionally biased region" description="Polar residues" evidence="1">
    <location>
        <begin position="256"/>
        <end position="265"/>
    </location>
</feature>
<keyword evidence="4" id="KW-1185">Reference proteome</keyword>
<sequence>MKFGREFGIHLEKTLPGWRGKYLRYKLLKKLLNNIAPAAGVLLARVPMPEFQVWFVAVLTGEIEKFNNFYVDMEEDLIIRSEALNEAIKQVNTGELYHEMFTSESEFSEYMTKIRKDLVVIHGEMILLISYSSLNFAGLIKILKKYDKRTGAMLSMPFTQFAFHQPFFKTEPLTRLIHDCEANLEVLFPRRAEVVDRYTGTDASLETLLHVEETGDVYRSTIATIGIIEELRKPSSTYNNLSMSYLFRGEDDDSTGAVTAENSPCSSSVEDEDEDEDEGEDVSSLQ</sequence>
<feature type="domain" description="SPX" evidence="2">
    <location>
        <begin position="1"/>
        <end position="160"/>
    </location>
</feature>
<dbReference type="InterPro" id="IPR031142">
    <property type="entry name" value="SPX_prot"/>
</dbReference>
<feature type="compositionally biased region" description="Acidic residues" evidence="1">
    <location>
        <begin position="269"/>
        <end position="286"/>
    </location>
</feature>
<feature type="region of interest" description="Disordered" evidence="1">
    <location>
        <begin position="252"/>
        <end position="286"/>
    </location>
</feature>
<evidence type="ECO:0000313" key="3">
    <source>
        <dbReference type="EMBL" id="KAL1538726.1"/>
    </source>
</evidence>
<proteinExistence type="predicted"/>
<dbReference type="PANTHER" id="PTHR45978:SF7">
    <property type="entry name" value="SPX DOMAIN-CONTAINING PROTEIN 4"/>
    <property type="match status" value="1"/>
</dbReference>
<dbReference type="Proteomes" id="UP001567538">
    <property type="component" value="Unassembled WGS sequence"/>
</dbReference>
<evidence type="ECO:0000313" key="4">
    <source>
        <dbReference type="Proteomes" id="UP001567538"/>
    </source>
</evidence>
<comment type="caution">
    <text evidence="3">The sequence shown here is derived from an EMBL/GenBank/DDBJ whole genome shotgun (WGS) entry which is preliminary data.</text>
</comment>
<evidence type="ECO:0000256" key="1">
    <source>
        <dbReference type="SAM" id="MobiDB-lite"/>
    </source>
</evidence>
<reference evidence="3 4" key="1">
    <citation type="submission" date="2024-06" db="EMBL/GenBank/DDBJ databases">
        <title>A chromosome level genome sequence of Diviner's sage (Salvia divinorum).</title>
        <authorList>
            <person name="Ford S.A."/>
            <person name="Ro D.-K."/>
            <person name="Ness R.W."/>
            <person name="Phillips M.A."/>
        </authorList>
    </citation>
    <scope>NUCLEOTIDE SEQUENCE [LARGE SCALE GENOMIC DNA]</scope>
    <source>
        <strain evidence="3">SAF-2024a</strain>
        <tissue evidence="3">Leaf</tissue>
    </source>
</reference>
<dbReference type="Pfam" id="PF03105">
    <property type="entry name" value="SPX"/>
    <property type="match status" value="1"/>
</dbReference>
<accession>A0ABD1G3Q3</accession>
<dbReference type="EMBL" id="JBEAFC010000010">
    <property type="protein sequence ID" value="KAL1538726.1"/>
    <property type="molecule type" value="Genomic_DNA"/>
</dbReference>
<dbReference type="InterPro" id="IPR004331">
    <property type="entry name" value="SPX_dom"/>
</dbReference>
<organism evidence="3 4">
    <name type="scientific">Salvia divinorum</name>
    <name type="common">Maria pastora</name>
    <name type="synonym">Diviner's sage</name>
    <dbReference type="NCBI Taxonomy" id="28513"/>
    <lineage>
        <taxon>Eukaryota</taxon>
        <taxon>Viridiplantae</taxon>
        <taxon>Streptophyta</taxon>
        <taxon>Embryophyta</taxon>
        <taxon>Tracheophyta</taxon>
        <taxon>Spermatophyta</taxon>
        <taxon>Magnoliopsida</taxon>
        <taxon>eudicotyledons</taxon>
        <taxon>Gunneridae</taxon>
        <taxon>Pentapetalae</taxon>
        <taxon>asterids</taxon>
        <taxon>lamiids</taxon>
        <taxon>Lamiales</taxon>
        <taxon>Lamiaceae</taxon>
        <taxon>Nepetoideae</taxon>
        <taxon>Mentheae</taxon>
        <taxon>Salviinae</taxon>
        <taxon>Salvia</taxon>
        <taxon>Salvia subgen. Calosphace</taxon>
    </lineage>
</organism>
<name>A0ABD1G3Q3_SALDI</name>
<gene>
    <name evidence="3" type="primary">SPX4</name>
    <name evidence="3" type="ORF">AAHA92_27434</name>
</gene>
<dbReference type="PANTHER" id="PTHR45978">
    <property type="entry name" value="SPX DOMAIN-CONTAINING PROTEIN 3"/>
    <property type="match status" value="1"/>
</dbReference>
<protein>
    <submittedName>
        <fullName evidence="3">SPX domain</fullName>
    </submittedName>
</protein>
<dbReference type="AlphaFoldDB" id="A0ABD1G3Q3"/>
<evidence type="ECO:0000259" key="2">
    <source>
        <dbReference type="PROSITE" id="PS51382"/>
    </source>
</evidence>
<dbReference type="GO" id="GO:0033554">
    <property type="term" value="P:cellular response to stress"/>
    <property type="evidence" value="ECO:0007669"/>
    <property type="project" value="UniProtKB-ARBA"/>
</dbReference>
<dbReference type="PROSITE" id="PS51382">
    <property type="entry name" value="SPX"/>
    <property type="match status" value="1"/>
</dbReference>